<evidence type="ECO:0000256" key="5">
    <source>
        <dbReference type="ARBA" id="ARBA00022723"/>
    </source>
</evidence>
<dbReference type="GO" id="GO:0046872">
    <property type="term" value="F:metal ion binding"/>
    <property type="evidence" value="ECO:0007669"/>
    <property type="project" value="UniProtKB-KW"/>
</dbReference>
<dbReference type="Pfam" id="PF02696">
    <property type="entry name" value="SelO"/>
    <property type="match status" value="1"/>
</dbReference>
<organism evidence="10 11">
    <name type="scientific">Austropuccinia psidii MF-1</name>
    <dbReference type="NCBI Taxonomy" id="1389203"/>
    <lineage>
        <taxon>Eukaryota</taxon>
        <taxon>Fungi</taxon>
        <taxon>Dikarya</taxon>
        <taxon>Basidiomycota</taxon>
        <taxon>Pucciniomycotina</taxon>
        <taxon>Pucciniomycetes</taxon>
        <taxon>Pucciniales</taxon>
        <taxon>Sphaerophragmiaceae</taxon>
        <taxon>Austropuccinia</taxon>
    </lineage>
</organism>
<keyword evidence="11" id="KW-1185">Reference proteome</keyword>
<evidence type="ECO:0000256" key="8">
    <source>
        <dbReference type="ARBA" id="ARBA00022842"/>
    </source>
</evidence>
<sequence>MSNTHHHSRSSSTSSLLGLTLTTSIIHYLRPDPLIPDIHSLVSLSHFVSQTNSSVPSSTNKSASPSILAPSQLRRSRPVQAAFSFVTPLPIEFPYSIKPTYFSSQPPTLTANDIESYLAQFEPQLQHFVQPALPSPRSSSAITPVGLTSPSRAALYQSLEPRLLNISSDLAQSCLPDLLVGSENSPERDELIKVLSGEIVLVRLPDQELFSSDLNLHSLDSFQSSHEELIRSKGYAPWSSAYAGHQFGQFAGQLGDGRAISILSTPCTSSAIHATFNLPVVLGSTIKPKVEIQIKGAGRTPFARMADGLAVLRSSVREYVGAEACSSLPEFPTSRSLSLISLGKVEVERERLEKAAIVSRLAPSWIRIGNFELFRWREDWALLKKLVDYVYEEVFDWDPQQQSNQHDSRALKVLREVMTRNAKMVAAWQAWGFMHGVINTDNVSILGLTIDFGPYAFMDIFNPHHVCNHSDDLGRYDYSKQPDMIKFSLTKLGNSLAELIGYEIVERETGDSDNFEKAMGSKENQQRFREHGIEAVDILLEQEFEAIYTEQYHNLMRKRLGLRVFETSDFEKLIKPLLDLMANRLDYSITLRALHQVPFEQGQNIDKSKLEEFVQIILNKSQAQDRGIVDKKVEWLEWLIKYIDRLKQEIEVDEINAWRDRMAKINPNFVLRQWVLEEVIKQLQNDGQDVDGLNRVMRLSRDPFVGTSGIHVSEKGLDKEDERLCGLGEERFLGFQCSCSS</sequence>
<comment type="cofactor">
    <cofactor evidence="1">
        <name>Mg(2+)</name>
        <dbReference type="ChEBI" id="CHEBI:18420"/>
    </cofactor>
</comment>
<keyword evidence="8" id="KW-0460">Magnesium</keyword>
<name>A0A9Q3C472_9BASI</name>
<dbReference type="OrthoDB" id="10254721at2759"/>
<dbReference type="GO" id="GO:0070733">
    <property type="term" value="F:AMPylase activity"/>
    <property type="evidence" value="ECO:0007669"/>
    <property type="project" value="TreeGrafter"/>
</dbReference>
<dbReference type="EMBL" id="AVOT02004393">
    <property type="protein sequence ID" value="MBW0476233.1"/>
    <property type="molecule type" value="Genomic_DNA"/>
</dbReference>
<proteinExistence type="inferred from homology"/>
<comment type="caution">
    <text evidence="10">The sequence shown here is derived from an EMBL/GenBank/DDBJ whole genome shotgun (WGS) entry which is preliminary data.</text>
</comment>
<dbReference type="GO" id="GO:0005524">
    <property type="term" value="F:ATP binding"/>
    <property type="evidence" value="ECO:0007669"/>
    <property type="project" value="UniProtKB-KW"/>
</dbReference>
<evidence type="ECO:0000256" key="2">
    <source>
        <dbReference type="ARBA" id="ARBA00009747"/>
    </source>
</evidence>
<protein>
    <recommendedName>
        <fullName evidence="9">Selenoprotein O</fullName>
    </recommendedName>
</protein>
<keyword evidence="5" id="KW-0479">Metal-binding</keyword>
<evidence type="ECO:0000256" key="3">
    <source>
        <dbReference type="ARBA" id="ARBA00022679"/>
    </source>
</evidence>
<evidence type="ECO:0000256" key="6">
    <source>
        <dbReference type="ARBA" id="ARBA00022741"/>
    </source>
</evidence>
<dbReference type="AlphaFoldDB" id="A0A9Q3C472"/>
<gene>
    <name evidence="10" type="ORF">O181_015948</name>
</gene>
<dbReference type="PANTHER" id="PTHR32057:SF14">
    <property type="entry name" value="PROTEIN ADENYLYLTRANSFERASE SELO, MITOCHONDRIAL"/>
    <property type="match status" value="1"/>
</dbReference>
<keyword evidence="6" id="KW-0547">Nucleotide-binding</keyword>
<keyword evidence="7" id="KW-0067">ATP-binding</keyword>
<dbReference type="GO" id="GO:0005739">
    <property type="term" value="C:mitochondrion"/>
    <property type="evidence" value="ECO:0007669"/>
    <property type="project" value="TreeGrafter"/>
</dbReference>
<reference evidence="10" key="1">
    <citation type="submission" date="2021-03" db="EMBL/GenBank/DDBJ databases">
        <title>Draft genome sequence of rust myrtle Austropuccinia psidii MF-1, a brazilian biotype.</title>
        <authorList>
            <person name="Quecine M.C."/>
            <person name="Pachon D.M.R."/>
            <person name="Bonatelli M.L."/>
            <person name="Correr F.H."/>
            <person name="Franceschini L.M."/>
            <person name="Leite T.F."/>
            <person name="Margarido G.R.A."/>
            <person name="Almeida C.A."/>
            <person name="Ferrarezi J.A."/>
            <person name="Labate C.A."/>
        </authorList>
    </citation>
    <scope>NUCLEOTIDE SEQUENCE</scope>
    <source>
        <strain evidence="10">MF-1</strain>
    </source>
</reference>
<dbReference type="Proteomes" id="UP000765509">
    <property type="component" value="Unassembled WGS sequence"/>
</dbReference>
<evidence type="ECO:0000313" key="10">
    <source>
        <dbReference type="EMBL" id="MBW0476233.1"/>
    </source>
</evidence>
<dbReference type="PANTHER" id="PTHR32057">
    <property type="entry name" value="PROTEIN ADENYLYLTRANSFERASE SELO, MITOCHONDRIAL"/>
    <property type="match status" value="1"/>
</dbReference>
<dbReference type="InterPro" id="IPR003846">
    <property type="entry name" value="SelO"/>
</dbReference>
<evidence type="ECO:0000313" key="11">
    <source>
        <dbReference type="Proteomes" id="UP000765509"/>
    </source>
</evidence>
<comment type="similarity">
    <text evidence="2">Belongs to the SELO family.</text>
</comment>
<evidence type="ECO:0000256" key="7">
    <source>
        <dbReference type="ARBA" id="ARBA00022840"/>
    </source>
</evidence>
<accession>A0A9Q3C472</accession>
<keyword evidence="3" id="KW-0808">Transferase</keyword>
<evidence type="ECO:0000256" key="4">
    <source>
        <dbReference type="ARBA" id="ARBA00022695"/>
    </source>
</evidence>
<evidence type="ECO:0000256" key="1">
    <source>
        <dbReference type="ARBA" id="ARBA00001946"/>
    </source>
</evidence>
<keyword evidence="4" id="KW-0548">Nucleotidyltransferase</keyword>
<evidence type="ECO:0000256" key="9">
    <source>
        <dbReference type="ARBA" id="ARBA00031547"/>
    </source>
</evidence>